<dbReference type="EMBL" id="MCFE01000076">
    <property type="protein sequence ID" value="ORY00931.1"/>
    <property type="molecule type" value="Genomic_DNA"/>
</dbReference>
<dbReference type="InParanoid" id="A0A1Y1YSD4"/>
<comment type="caution">
    <text evidence="1">The sequence shown here is derived from an EMBL/GenBank/DDBJ whole genome shotgun (WGS) entry which is preliminary data.</text>
</comment>
<protein>
    <submittedName>
        <fullName evidence="1">Uncharacterized protein</fullName>
    </submittedName>
</protein>
<organism evidence="1 2">
    <name type="scientific">Basidiobolus meristosporus CBS 931.73</name>
    <dbReference type="NCBI Taxonomy" id="1314790"/>
    <lineage>
        <taxon>Eukaryota</taxon>
        <taxon>Fungi</taxon>
        <taxon>Fungi incertae sedis</taxon>
        <taxon>Zoopagomycota</taxon>
        <taxon>Entomophthoromycotina</taxon>
        <taxon>Basidiobolomycetes</taxon>
        <taxon>Basidiobolales</taxon>
        <taxon>Basidiobolaceae</taxon>
        <taxon>Basidiobolus</taxon>
    </lineage>
</organism>
<reference evidence="1 2" key="1">
    <citation type="submission" date="2016-07" db="EMBL/GenBank/DDBJ databases">
        <title>Pervasive Adenine N6-methylation of Active Genes in Fungi.</title>
        <authorList>
            <consortium name="DOE Joint Genome Institute"/>
            <person name="Mondo S.J."/>
            <person name="Dannebaum R.O."/>
            <person name="Kuo R.C."/>
            <person name="Labutti K."/>
            <person name="Haridas S."/>
            <person name="Kuo A."/>
            <person name="Salamov A."/>
            <person name="Ahrendt S.R."/>
            <person name="Lipzen A."/>
            <person name="Sullivan W."/>
            <person name="Andreopoulos W.B."/>
            <person name="Clum A."/>
            <person name="Lindquist E."/>
            <person name="Daum C."/>
            <person name="Ramamoorthy G.K."/>
            <person name="Gryganskyi A."/>
            <person name="Culley D."/>
            <person name="Magnuson J.K."/>
            <person name="James T.Y."/>
            <person name="O'Malley M.A."/>
            <person name="Stajich J.E."/>
            <person name="Spatafora J.W."/>
            <person name="Visel A."/>
            <person name="Grigoriev I.V."/>
        </authorList>
    </citation>
    <scope>NUCLEOTIDE SEQUENCE [LARGE SCALE GENOMIC DNA]</scope>
    <source>
        <strain evidence="1 2">CBS 931.73</strain>
    </source>
</reference>
<evidence type="ECO:0000313" key="2">
    <source>
        <dbReference type="Proteomes" id="UP000193498"/>
    </source>
</evidence>
<sequence>MNERLESIWRSIKVANGTLGSLQTTHDHPGMHYGCYKTCMDMIPNQKAHRLMTKSWGKSAYGEVIVPLAKSSGLIWCAILGLYLQTTGRLRIYRLVFSIRQCFSFPLWVEKWKGQETNRLPSHSSNSFPPVQPCAIGSKVVYFTAHYHILSGQLSTLHDVWCCHQ</sequence>
<keyword evidence="2" id="KW-1185">Reference proteome</keyword>
<name>A0A1Y1YSD4_9FUNG</name>
<dbReference type="AlphaFoldDB" id="A0A1Y1YSD4"/>
<dbReference type="Proteomes" id="UP000193498">
    <property type="component" value="Unassembled WGS sequence"/>
</dbReference>
<evidence type="ECO:0000313" key="1">
    <source>
        <dbReference type="EMBL" id="ORY00931.1"/>
    </source>
</evidence>
<proteinExistence type="predicted"/>
<accession>A0A1Y1YSD4</accession>
<gene>
    <name evidence="1" type="ORF">K493DRAFT_99144</name>
</gene>